<evidence type="ECO:0000313" key="1">
    <source>
        <dbReference type="EMBL" id="DAG05226.1"/>
    </source>
</evidence>
<name>A0A8S5VEN5_9CAUD</name>
<accession>A0A8S5VEN5</accession>
<dbReference type="EMBL" id="BK016252">
    <property type="protein sequence ID" value="DAG05226.1"/>
    <property type="molecule type" value="Genomic_DNA"/>
</dbReference>
<dbReference type="Pfam" id="PF24829">
    <property type="entry name" value="Phage_connect_2"/>
    <property type="match status" value="1"/>
</dbReference>
<organism evidence="1">
    <name type="scientific">Siphoviridae sp. ctSXZ3</name>
    <dbReference type="NCBI Taxonomy" id="2825510"/>
    <lineage>
        <taxon>Viruses</taxon>
        <taxon>Duplodnaviria</taxon>
        <taxon>Heunggongvirae</taxon>
        <taxon>Uroviricota</taxon>
        <taxon>Caudoviricetes</taxon>
    </lineage>
</organism>
<reference evidence="1" key="1">
    <citation type="journal article" date="2021" name="Proc. Natl. Acad. Sci. U.S.A.">
        <title>A Catalog of Tens of Thousands of Viruses from Human Metagenomes Reveals Hidden Associations with Chronic Diseases.</title>
        <authorList>
            <person name="Tisza M.J."/>
            <person name="Buck C.B."/>
        </authorList>
    </citation>
    <scope>NUCLEOTIDE SEQUENCE</scope>
    <source>
        <strain evidence="1">CtSXZ3</strain>
    </source>
</reference>
<protein>
    <submittedName>
        <fullName evidence="1">Uncharacterized protein</fullName>
    </submittedName>
</protein>
<proteinExistence type="predicted"/>
<sequence>MTVLADVKEFLNIPWDFWDYDKQLKPMIEMAFADLIQFGMPNTVEMDQDLEWSALGPNRSPHIKEYVCLRTKMAFDPPQNAFLVAPIEKRLVELQHRIIYHYERFEGGVDKWGRT</sequence>
<dbReference type="InterPro" id="IPR056951">
    <property type="entry name" value="Phage_connect_2"/>
</dbReference>